<dbReference type="PROSITE" id="PS51257">
    <property type="entry name" value="PROKAR_LIPOPROTEIN"/>
    <property type="match status" value="1"/>
</dbReference>
<organism evidence="2 3">
    <name type="scientific">Rhodoferax fermentans</name>
    <dbReference type="NCBI Taxonomy" id="28066"/>
    <lineage>
        <taxon>Bacteria</taxon>
        <taxon>Pseudomonadati</taxon>
        <taxon>Pseudomonadota</taxon>
        <taxon>Betaproteobacteria</taxon>
        <taxon>Burkholderiales</taxon>
        <taxon>Comamonadaceae</taxon>
        <taxon>Rhodoferax</taxon>
    </lineage>
</organism>
<dbReference type="RefSeq" id="WP_078364681.1">
    <property type="nucleotide sequence ID" value="NZ_MTJN01000002.1"/>
</dbReference>
<dbReference type="STRING" id="28066.RF819_09045"/>
<reference evidence="2 3" key="1">
    <citation type="submission" date="2017-01" db="EMBL/GenBank/DDBJ databases">
        <title>Genome sequencing of Rhodoferax fermentans JCM 7819.</title>
        <authorList>
            <person name="Kim Y.J."/>
            <person name="Farh M.E.-A."/>
            <person name="Yang D.-C."/>
        </authorList>
    </citation>
    <scope>NUCLEOTIDE SEQUENCE [LARGE SCALE GENOMIC DNA]</scope>
    <source>
        <strain evidence="2 3">JCM 7819</strain>
    </source>
</reference>
<dbReference type="AlphaFoldDB" id="A0A1T1ARW6"/>
<dbReference type="SUPFAM" id="SSF53850">
    <property type="entry name" value="Periplasmic binding protein-like II"/>
    <property type="match status" value="1"/>
</dbReference>
<dbReference type="EMBL" id="MTJN01000002">
    <property type="protein sequence ID" value="OOV06859.1"/>
    <property type="molecule type" value="Genomic_DNA"/>
</dbReference>
<dbReference type="PANTHER" id="PTHR35841">
    <property type="entry name" value="PHOSPHONATES-BINDING PERIPLASMIC PROTEIN"/>
    <property type="match status" value="1"/>
</dbReference>
<keyword evidence="3" id="KW-1185">Reference proteome</keyword>
<accession>A0A1T1ARW6</accession>
<evidence type="ECO:0000256" key="1">
    <source>
        <dbReference type="SAM" id="SignalP"/>
    </source>
</evidence>
<dbReference type="PANTHER" id="PTHR35841:SF1">
    <property type="entry name" value="PHOSPHONATES-BINDING PERIPLASMIC PROTEIN"/>
    <property type="match status" value="1"/>
</dbReference>
<name>A0A1T1ARW6_RHOFE</name>
<sequence>MKYLQQLVKGGAALVAVLLSACQPASGDLPLRYSQSLSPSELPVYRLAVYPLYNPRLLAAAYQPLVDHLNTQLPAARLELEASRDYPSFENKYTLREPAFLLPNPWQTLQAMAHGYRVIAMAGDPKDFRGLVVVRRDSGIKVPSDLKGKAVSYPAPTALAACVMPQYFLHTQGIDVQHDLQNLFVGSQESAIMNVYLGQTAAGATSPPPWRLFQRDHPQEAGQLQVMWETEPLANNSVMVRDDVPEQVWQPVLANLLALSHTTAGQAVLAGMSIDRFRTADQHSYEVVARYVRDFELAVRPIESR</sequence>
<dbReference type="OrthoDB" id="5343002at2"/>
<evidence type="ECO:0000313" key="2">
    <source>
        <dbReference type="EMBL" id="OOV06859.1"/>
    </source>
</evidence>
<proteinExistence type="predicted"/>
<evidence type="ECO:0000313" key="3">
    <source>
        <dbReference type="Proteomes" id="UP000190750"/>
    </source>
</evidence>
<protein>
    <submittedName>
        <fullName evidence="2">Phosphonate ABC transporter substrate-binding protein</fullName>
    </submittedName>
</protein>
<dbReference type="Proteomes" id="UP000190750">
    <property type="component" value="Unassembled WGS sequence"/>
</dbReference>
<comment type="caution">
    <text evidence="2">The sequence shown here is derived from an EMBL/GenBank/DDBJ whole genome shotgun (WGS) entry which is preliminary data.</text>
</comment>
<gene>
    <name evidence="2" type="ORF">RF819_09045</name>
</gene>
<feature type="signal peptide" evidence="1">
    <location>
        <begin position="1"/>
        <end position="27"/>
    </location>
</feature>
<dbReference type="Gene3D" id="3.40.190.10">
    <property type="entry name" value="Periplasmic binding protein-like II"/>
    <property type="match status" value="2"/>
</dbReference>
<feature type="chain" id="PRO_5012233359" evidence="1">
    <location>
        <begin position="28"/>
        <end position="305"/>
    </location>
</feature>
<dbReference type="Pfam" id="PF12974">
    <property type="entry name" value="Phosphonate-bd"/>
    <property type="match status" value="1"/>
</dbReference>
<keyword evidence="1" id="KW-0732">Signal</keyword>